<dbReference type="SUPFAM" id="SSF52266">
    <property type="entry name" value="SGNH hydrolase"/>
    <property type="match status" value="1"/>
</dbReference>
<reference evidence="6 7" key="1">
    <citation type="submission" date="2023-03" db="EMBL/GenBank/DDBJ databases">
        <title>Novosphingobium cyanobacteriorum sp. nov., isolated from a eutrophic reservoir during the Microcystis bloom period.</title>
        <authorList>
            <person name="Kang M."/>
            <person name="Le V."/>
            <person name="Ko S.-R."/>
            <person name="Lee S.-A."/>
            <person name="Ahn C.-Y."/>
        </authorList>
    </citation>
    <scope>NUCLEOTIDE SEQUENCE [LARGE SCALE GENOMIC DNA]</scope>
    <source>
        <strain evidence="6 7">HBC54</strain>
    </source>
</reference>
<sequence>MATIPVVVLAGQSNAAFGGVDNRLYEVLAAGGSDFELVKVAVDWTSLFANPDQDWDPASGELFAQLVAATKAAEDRVRASGNEPVVYTLWMQGEIDVGTPGYDAKLADFIGQYRSAIGQPTSTFGISLLPYASDVRSAQLAVAAATPNVLTVETLGATTWDGMHYDKAWREKIAQDFLAQAAVTTGSSAGYDNGLAAAKVWQDGAITRVIGPQFVDYTWNNGSHATIIQTFSGDDTVITGAFIDTIRTGDNNDTVWSGGGNDFIDLGMHDDVAHAGTGNDRVIGGFGNDQIWGDEGDDWLQGVYEDDTIRGGAGNDRIDGGEGDDRLLGDDGNDTIVMGPGRDVVTGGAGADRFVFVTGETPEPGRSGMDTITDFSARAGDVIDLSAIDANVLVDGDQAFQWIGAGKFTGHAGELQAVAARGFTLIAGDTDGDGRGDVWIRLTDVGAIDPAGIVL</sequence>
<dbReference type="InterPro" id="IPR050557">
    <property type="entry name" value="RTX_toxin/Mannuronan_C5-epim"/>
</dbReference>
<evidence type="ECO:0000259" key="5">
    <source>
        <dbReference type="Pfam" id="PF03629"/>
    </source>
</evidence>
<dbReference type="Proteomes" id="UP001222770">
    <property type="component" value="Unassembled WGS sequence"/>
</dbReference>
<dbReference type="Gene3D" id="3.40.50.1110">
    <property type="entry name" value="SGNH hydrolase"/>
    <property type="match status" value="1"/>
</dbReference>
<gene>
    <name evidence="6" type="ORF">POM99_14440</name>
</gene>
<accession>A0ABT6CKE6</accession>
<keyword evidence="2" id="KW-0964">Secreted</keyword>
<keyword evidence="7" id="KW-1185">Reference proteome</keyword>
<name>A0ABT6CKE6_9SPHN</name>
<dbReference type="Pfam" id="PF03629">
    <property type="entry name" value="SASA"/>
    <property type="match status" value="1"/>
</dbReference>
<feature type="region of interest" description="Disordered" evidence="4">
    <location>
        <begin position="310"/>
        <end position="332"/>
    </location>
</feature>
<dbReference type="InterPro" id="IPR011049">
    <property type="entry name" value="Serralysin-like_metalloprot_C"/>
</dbReference>
<dbReference type="SUPFAM" id="SSF51120">
    <property type="entry name" value="beta-Roll"/>
    <property type="match status" value="2"/>
</dbReference>
<dbReference type="Gene3D" id="2.150.10.10">
    <property type="entry name" value="Serralysin-like metalloprotease, C-terminal"/>
    <property type="match status" value="2"/>
</dbReference>
<keyword evidence="3" id="KW-0378">Hydrolase</keyword>
<dbReference type="InterPro" id="IPR001343">
    <property type="entry name" value="Hemolysn_Ca-bd"/>
</dbReference>
<dbReference type="Pfam" id="PF00353">
    <property type="entry name" value="HemolysinCabind"/>
    <property type="match status" value="4"/>
</dbReference>
<dbReference type="InterPro" id="IPR018511">
    <property type="entry name" value="Hemolysin-typ_Ca-bd_CS"/>
</dbReference>
<dbReference type="InterPro" id="IPR005181">
    <property type="entry name" value="SASA"/>
</dbReference>
<feature type="domain" description="Sialate O-acetylesterase" evidence="5">
    <location>
        <begin position="37"/>
        <end position="177"/>
    </location>
</feature>
<comment type="caution">
    <text evidence="6">The sequence shown here is derived from an EMBL/GenBank/DDBJ whole genome shotgun (WGS) entry which is preliminary data.</text>
</comment>
<evidence type="ECO:0000256" key="4">
    <source>
        <dbReference type="SAM" id="MobiDB-lite"/>
    </source>
</evidence>
<dbReference type="PANTHER" id="PTHR38340">
    <property type="entry name" value="S-LAYER PROTEIN"/>
    <property type="match status" value="1"/>
</dbReference>
<dbReference type="RefSeq" id="WP_277279042.1">
    <property type="nucleotide sequence ID" value="NZ_JAROCY010000013.1"/>
</dbReference>
<feature type="compositionally biased region" description="Basic and acidic residues" evidence="4">
    <location>
        <begin position="316"/>
        <end position="329"/>
    </location>
</feature>
<dbReference type="PROSITE" id="PS00330">
    <property type="entry name" value="HEMOLYSIN_CALCIUM"/>
    <property type="match status" value="1"/>
</dbReference>
<evidence type="ECO:0000256" key="1">
    <source>
        <dbReference type="ARBA" id="ARBA00004613"/>
    </source>
</evidence>
<proteinExistence type="predicted"/>
<dbReference type="PRINTS" id="PR00313">
    <property type="entry name" value="CABNDNGRPT"/>
</dbReference>
<evidence type="ECO:0000313" key="6">
    <source>
        <dbReference type="EMBL" id="MDF8334404.1"/>
    </source>
</evidence>
<comment type="subcellular location">
    <subcellularLocation>
        <location evidence="1">Secreted</location>
    </subcellularLocation>
</comment>
<evidence type="ECO:0000313" key="7">
    <source>
        <dbReference type="Proteomes" id="UP001222770"/>
    </source>
</evidence>
<protein>
    <submittedName>
        <fullName evidence="6">Sialate O-acetylesterase</fullName>
    </submittedName>
</protein>
<evidence type="ECO:0000256" key="2">
    <source>
        <dbReference type="ARBA" id="ARBA00022525"/>
    </source>
</evidence>
<organism evidence="6 7">
    <name type="scientific">Novosphingobium cyanobacteriorum</name>
    <dbReference type="NCBI Taxonomy" id="3024215"/>
    <lineage>
        <taxon>Bacteria</taxon>
        <taxon>Pseudomonadati</taxon>
        <taxon>Pseudomonadota</taxon>
        <taxon>Alphaproteobacteria</taxon>
        <taxon>Sphingomonadales</taxon>
        <taxon>Sphingomonadaceae</taxon>
        <taxon>Novosphingobium</taxon>
    </lineage>
</organism>
<dbReference type="InterPro" id="IPR036514">
    <property type="entry name" value="SGNH_hydro_sf"/>
</dbReference>
<evidence type="ECO:0000256" key="3">
    <source>
        <dbReference type="ARBA" id="ARBA00022801"/>
    </source>
</evidence>
<dbReference type="EMBL" id="JAROCY010000013">
    <property type="protein sequence ID" value="MDF8334404.1"/>
    <property type="molecule type" value="Genomic_DNA"/>
</dbReference>
<dbReference type="PANTHER" id="PTHR38340:SF1">
    <property type="entry name" value="S-LAYER PROTEIN"/>
    <property type="match status" value="1"/>
</dbReference>